<dbReference type="GO" id="GO:0005762">
    <property type="term" value="C:mitochondrial large ribosomal subunit"/>
    <property type="evidence" value="ECO:0007669"/>
    <property type="project" value="TreeGrafter"/>
</dbReference>
<dbReference type="InterPro" id="IPR001684">
    <property type="entry name" value="Ribosomal_bL27"/>
</dbReference>
<evidence type="ECO:0000313" key="4">
    <source>
        <dbReference type="EMBL" id="EAR85582.2"/>
    </source>
</evidence>
<sequence>MTSNIVKAFQGLNNLTLKMNSSLFNKQQYFATKMQASSTQNGRDSIGRRLGIKKFGGEEVFPDDILARQRGFKWHAGQNTYVGKDHTIHSKVEGHVRFEKKYTDTNRKVVTVHVEPGQVRNQYNRPPPPFVYHPELYPERAVNNPAPTNFQVYKQTVQKVKRTDFRGSKVENANRNVVQIPQAYLEQQNHWEVKQDNGQNIIQAMQKLESKLLGIQYEPIIEDVQGEQEVEVSQQSK</sequence>
<dbReference type="KEGG" id="tet:TTHERM_00419850"/>
<dbReference type="EMDB" id="EMD-11032"/>
<dbReference type="RefSeq" id="XP_001033245.2">
    <property type="nucleotide sequence ID" value="XM_001033245.2"/>
</dbReference>
<evidence type="ECO:0000256" key="2">
    <source>
        <dbReference type="ARBA" id="ARBA00022980"/>
    </source>
</evidence>
<dbReference type="GO" id="GO:0003735">
    <property type="term" value="F:structural constituent of ribosome"/>
    <property type="evidence" value="ECO:0007669"/>
    <property type="project" value="InterPro"/>
</dbReference>
<dbReference type="PANTHER" id="PTHR15893:SF0">
    <property type="entry name" value="LARGE RIBOSOMAL SUBUNIT PROTEIN BL27M"/>
    <property type="match status" value="1"/>
</dbReference>
<evidence type="ECO:0007829" key="6">
    <source>
        <dbReference type="PDB" id="6Z1P"/>
    </source>
</evidence>
<dbReference type="OrthoDB" id="1867012at2759"/>
<proteinExistence type="evidence at protein level"/>
<dbReference type="AlphaFoldDB" id="I7M068"/>
<protein>
    <submittedName>
        <fullName evidence="4">50S ribosomal protein L27</fullName>
    </submittedName>
</protein>
<reference evidence="5" key="1">
    <citation type="journal article" date="2006" name="PLoS Biol.">
        <title>Macronuclear genome sequence of the ciliate Tetrahymena thermophila, a model eukaryote.</title>
        <authorList>
            <person name="Eisen J.A."/>
            <person name="Coyne R.S."/>
            <person name="Wu M."/>
            <person name="Wu D."/>
            <person name="Thiagarajan M."/>
            <person name="Wortman J.R."/>
            <person name="Badger J.H."/>
            <person name="Ren Q."/>
            <person name="Amedeo P."/>
            <person name="Jones K.M."/>
            <person name="Tallon L.J."/>
            <person name="Delcher A.L."/>
            <person name="Salzberg S.L."/>
            <person name="Silva J.C."/>
            <person name="Haas B.J."/>
            <person name="Majoros W.H."/>
            <person name="Farzad M."/>
            <person name="Carlton J.M."/>
            <person name="Smith R.K. Jr."/>
            <person name="Garg J."/>
            <person name="Pearlman R.E."/>
            <person name="Karrer K.M."/>
            <person name="Sun L."/>
            <person name="Manning G."/>
            <person name="Elde N.C."/>
            <person name="Turkewitz A.P."/>
            <person name="Asai D.J."/>
            <person name="Wilkes D.E."/>
            <person name="Wang Y."/>
            <person name="Cai H."/>
            <person name="Collins K."/>
            <person name="Stewart B.A."/>
            <person name="Lee S.R."/>
            <person name="Wilamowska K."/>
            <person name="Weinberg Z."/>
            <person name="Ruzzo W.L."/>
            <person name="Wloga D."/>
            <person name="Gaertig J."/>
            <person name="Frankel J."/>
            <person name="Tsao C.-C."/>
            <person name="Gorovsky M.A."/>
            <person name="Keeling P.J."/>
            <person name="Waller R.F."/>
            <person name="Patron N.J."/>
            <person name="Cherry J.M."/>
            <person name="Stover N.A."/>
            <person name="Krieger C.J."/>
            <person name="del Toro C."/>
            <person name="Ryder H.F."/>
            <person name="Williamson S.C."/>
            <person name="Barbeau R.A."/>
            <person name="Hamilton E.P."/>
            <person name="Orias E."/>
        </authorList>
    </citation>
    <scope>NUCLEOTIDE SEQUENCE [LARGE SCALE GENOMIC DNA]</scope>
    <source>
        <strain evidence="5">SB210</strain>
    </source>
</reference>
<dbReference type="Proteomes" id="UP000009168">
    <property type="component" value="Unassembled WGS sequence"/>
</dbReference>
<dbReference type="EMBL" id="GG662536">
    <property type="protein sequence ID" value="EAR85582.2"/>
    <property type="molecule type" value="Genomic_DNA"/>
</dbReference>
<organism evidence="4 5">
    <name type="scientific">Tetrahymena thermophila (strain SB210)</name>
    <dbReference type="NCBI Taxonomy" id="312017"/>
    <lineage>
        <taxon>Eukaryota</taxon>
        <taxon>Sar</taxon>
        <taxon>Alveolata</taxon>
        <taxon>Ciliophora</taxon>
        <taxon>Intramacronucleata</taxon>
        <taxon>Oligohymenophorea</taxon>
        <taxon>Hymenostomatida</taxon>
        <taxon>Tetrahymenina</taxon>
        <taxon>Tetrahymenidae</taxon>
        <taxon>Tetrahymena</taxon>
    </lineage>
</organism>
<dbReference type="STRING" id="312017.I7M068"/>
<keyword evidence="5" id="KW-1185">Reference proteome</keyword>
<dbReference type="eggNOG" id="KOG4600">
    <property type="taxonomic scope" value="Eukaryota"/>
</dbReference>
<keyword evidence="6" id="KW-0002">3D-structure</keyword>
<gene>
    <name evidence="4" type="ORF">TTHERM_00419850</name>
</gene>
<dbReference type="Gene3D" id="2.40.50.100">
    <property type="match status" value="1"/>
</dbReference>
<comment type="similarity">
    <text evidence="1">Belongs to the bacterial ribosomal protein bL27 family.</text>
</comment>
<reference evidence="6" key="2">
    <citation type="journal article" date="2020" name="Elife">
        <title>Ciliate mitoribosome illuminates evolutionary steps of mitochondrial translation.</title>
        <authorList>
            <person name="Tobiasson V."/>
            <person name="Amunts A."/>
        </authorList>
    </citation>
    <scope>STRUCTURE BY ELECTRON MICROSCOPY (3.70 ANGSTROMS)</scope>
</reference>
<dbReference type="Pfam" id="PF01016">
    <property type="entry name" value="Ribosomal_L27"/>
    <property type="match status" value="1"/>
</dbReference>
<evidence type="ECO:0000313" key="5">
    <source>
        <dbReference type="Proteomes" id="UP000009168"/>
    </source>
</evidence>
<evidence type="ECO:0000256" key="3">
    <source>
        <dbReference type="ARBA" id="ARBA00023274"/>
    </source>
</evidence>
<dbReference type="PANTHER" id="PTHR15893">
    <property type="entry name" value="RIBOSOMAL PROTEIN L27"/>
    <property type="match status" value="1"/>
</dbReference>
<dbReference type="SUPFAM" id="SSF110324">
    <property type="entry name" value="Ribosomal L27 protein-like"/>
    <property type="match status" value="1"/>
</dbReference>
<accession>I7M068</accession>
<dbReference type="InParanoid" id="I7M068"/>
<dbReference type="GeneID" id="7824484"/>
<keyword evidence="3" id="KW-0687">Ribonucleoprotein</keyword>
<name>I7M068_TETTS</name>
<dbReference type="PDB" id="6Z1P">
    <property type="method" value="EM"/>
    <property type="resolution" value="3.70 A"/>
    <property type="chains" value="AA=1-237"/>
</dbReference>
<keyword evidence="2 4" id="KW-0689">Ribosomal protein</keyword>
<dbReference type="PRINTS" id="PR00063">
    <property type="entry name" value="RIBOSOMALL27"/>
</dbReference>
<dbReference type="GO" id="GO:0006412">
    <property type="term" value="P:translation"/>
    <property type="evidence" value="ECO:0007669"/>
    <property type="project" value="InterPro"/>
</dbReference>
<evidence type="ECO:0000256" key="1">
    <source>
        <dbReference type="ARBA" id="ARBA00010797"/>
    </source>
</evidence>